<sequence>MKLKYQYIIESMLNAFGASSLLYLTFNDFTSIVALIILIICIFCLILIAYLKKQSKWIKVRINVPNSAIYIIVLFGFLVLRMFKPFITNYIDYITLLIFVGILLASILEYKIYINNK</sequence>
<feature type="transmembrane region" description="Helical" evidence="1">
    <location>
        <begin position="63"/>
        <end position="84"/>
    </location>
</feature>
<feature type="transmembrane region" description="Helical" evidence="1">
    <location>
        <begin position="32"/>
        <end position="51"/>
    </location>
</feature>
<keyword evidence="1" id="KW-1133">Transmembrane helix</keyword>
<evidence type="ECO:0000313" key="3">
    <source>
        <dbReference type="Proteomes" id="UP000290273"/>
    </source>
</evidence>
<evidence type="ECO:0000256" key="1">
    <source>
        <dbReference type="SAM" id="Phobius"/>
    </source>
</evidence>
<keyword evidence="1" id="KW-0812">Transmembrane</keyword>
<dbReference type="EMBL" id="QMAU01000037">
    <property type="protein sequence ID" value="RXI55389.1"/>
    <property type="molecule type" value="Genomic_DNA"/>
</dbReference>
<dbReference type="RefSeq" id="WP_023437824.1">
    <property type="nucleotide sequence ID" value="NZ_CASHSW010000023.1"/>
</dbReference>
<dbReference type="Proteomes" id="UP000290273">
    <property type="component" value="Unassembled WGS sequence"/>
</dbReference>
<protein>
    <submittedName>
        <fullName evidence="2">Uncharacterized protein</fullName>
    </submittedName>
</protein>
<comment type="caution">
    <text evidence="2">The sequence shown here is derived from an EMBL/GenBank/DDBJ whole genome shotgun (WGS) entry which is preliminary data.</text>
</comment>
<gene>
    <name evidence="2" type="ORF">DP131_08295</name>
</gene>
<reference evidence="2 3" key="1">
    <citation type="submission" date="2018-06" db="EMBL/GenBank/DDBJ databases">
        <title>Genome conservation of Clostridium tetani.</title>
        <authorList>
            <person name="Bruggemann H."/>
            <person name="Popoff M.R."/>
        </authorList>
    </citation>
    <scope>NUCLEOTIDE SEQUENCE [LARGE SCALE GENOMIC DNA]</scope>
    <source>
        <strain evidence="2 3">63.05</strain>
    </source>
</reference>
<name>A0ABY0ENS5_CLOTA</name>
<evidence type="ECO:0000313" key="2">
    <source>
        <dbReference type="EMBL" id="RXI55389.1"/>
    </source>
</evidence>
<organism evidence="2 3">
    <name type="scientific">Clostridium tetani</name>
    <dbReference type="NCBI Taxonomy" id="1513"/>
    <lineage>
        <taxon>Bacteria</taxon>
        <taxon>Bacillati</taxon>
        <taxon>Bacillota</taxon>
        <taxon>Clostridia</taxon>
        <taxon>Eubacteriales</taxon>
        <taxon>Clostridiaceae</taxon>
        <taxon>Clostridium</taxon>
    </lineage>
</organism>
<feature type="transmembrane region" description="Helical" evidence="1">
    <location>
        <begin position="90"/>
        <end position="108"/>
    </location>
</feature>
<accession>A0ABY0ENS5</accession>
<feature type="transmembrane region" description="Helical" evidence="1">
    <location>
        <begin position="7"/>
        <end position="26"/>
    </location>
</feature>
<proteinExistence type="predicted"/>
<keyword evidence="1" id="KW-0472">Membrane</keyword>